<evidence type="ECO:0000313" key="1">
    <source>
        <dbReference type="EMBL" id="MPW24305.1"/>
    </source>
</evidence>
<dbReference type="EMBL" id="WHNX01000001">
    <property type="protein sequence ID" value="MPW24305.1"/>
    <property type="molecule type" value="Genomic_DNA"/>
</dbReference>
<dbReference type="AlphaFoldDB" id="A0A6A7K4K5"/>
<dbReference type="Proteomes" id="UP000440004">
    <property type="component" value="Unassembled WGS sequence"/>
</dbReference>
<name>A0A6A7K4K5_9FIRM</name>
<comment type="caution">
    <text evidence="1">The sequence shown here is derived from an EMBL/GenBank/DDBJ whole genome shotgun (WGS) entry which is preliminary data.</text>
</comment>
<dbReference type="RefSeq" id="WP_152800660.1">
    <property type="nucleotide sequence ID" value="NZ_WHNX01000001.1"/>
</dbReference>
<evidence type="ECO:0000313" key="2">
    <source>
        <dbReference type="Proteomes" id="UP000440004"/>
    </source>
</evidence>
<proteinExistence type="predicted"/>
<keyword evidence="2" id="KW-1185">Reference proteome</keyword>
<reference evidence="1 2" key="1">
    <citation type="submission" date="2019-10" db="EMBL/GenBank/DDBJ databases">
        <title>Alkalibaculum tamaniensis sp.nov., a new alkaliphilic acetogen, isolated on methoxylated aromatics from a mud volcano.</title>
        <authorList>
            <person name="Khomyakova M.A."/>
            <person name="Merkel A.Y."/>
            <person name="Bonch-Osmolovskaya E.A."/>
            <person name="Slobodkin A.I."/>
        </authorList>
    </citation>
    <scope>NUCLEOTIDE SEQUENCE [LARGE SCALE GENOMIC DNA]</scope>
    <source>
        <strain evidence="1 2">M08DMB</strain>
    </source>
</reference>
<evidence type="ECO:0008006" key="3">
    <source>
        <dbReference type="Google" id="ProtNLM"/>
    </source>
</evidence>
<gene>
    <name evidence="1" type="ORF">GC105_00665</name>
</gene>
<dbReference type="Pfam" id="PF16264">
    <property type="entry name" value="SatD"/>
    <property type="match status" value="1"/>
</dbReference>
<protein>
    <recommendedName>
        <fullName evidence="3">DNA-binding protein</fullName>
    </recommendedName>
</protein>
<sequence length="228" mass="26155">MFFFFLNNPYVAIIGDIKDSKKIENRSEIQRKLKLVLQEINEKYDNDISSKFTITLGDEFQGLLSNGANTLPIILEVERKMYPIKIRFGVGIGTITTEVNKEMSLGADGPGYYKARNAIEYLKDNERKNQSSAADIRFEVESENQETTIMINTVMSLLTVIKEFWTDRQREIIWDMLEHQDSQIAVAKRLKIKQPAVQKSLAKGKYYAYIDAIDTIGKALEEVSRLDV</sequence>
<organism evidence="1 2">
    <name type="scientific">Alkalibaculum sporogenes</name>
    <dbReference type="NCBI Taxonomy" id="2655001"/>
    <lineage>
        <taxon>Bacteria</taxon>
        <taxon>Bacillati</taxon>
        <taxon>Bacillota</taxon>
        <taxon>Clostridia</taxon>
        <taxon>Eubacteriales</taxon>
        <taxon>Eubacteriaceae</taxon>
        <taxon>Alkalibaculum</taxon>
    </lineage>
</organism>
<accession>A0A6A7K4K5</accession>
<dbReference type="InterPro" id="IPR032580">
    <property type="entry name" value="SatD"/>
</dbReference>